<dbReference type="AlphaFoldDB" id="A0A0R0AK37"/>
<evidence type="ECO:0000256" key="1">
    <source>
        <dbReference type="SAM" id="MobiDB-lite"/>
    </source>
</evidence>
<protein>
    <submittedName>
        <fullName evidence="2">Uncharacterized protein</fullName>
    </submittedName>
</protein>
<comment type="caution">
    <text evidence="2">The sequence shown here is derived from an EMBL/GenBank/DDBJ whole genome shotgun (WGS) entry which is preliminary data.</text>
</comment>
<reference evidence="2 3" key="1">
    <citation type="submission" date="2015-10" db="EMBL/GenBank/DDBJ databases">
        <title>Genome sequencing and analysis of members of genus Stenotrophomonas.</title>
        <authorList>
            <person name="Patil P.P."/>
            <person name="Midha S."/>
            <person name="Patil P.B."/>
        </authorList>
    </citation>
    <scope>NUCLEOTIDE SEQUENCE [LARGE SCALE GENOMIC DNA]</scope>
    <source>
        <strain evidence="2 3">JCM 16536</strain>
    </source>
</reference>
<organism evidence="2 3">
    <name type="scientific">Stenotrophomonas panacihumi</name>
    <dbReference type="NCBI Taxonomy" id="676599"/>
    <lineage>
        <taxon>Bacteria</taxon>
        <taxon>Pseudomonadati</taxon>
        <taxon>Pseudomonadota</taxon>
        <taxon>Gammaproteobacteria</taxon>
        <taxon>Lysobacterales</taxon>
        <taxon>Lysobacteraceae</taxon>
        <taxon>Stenotrophomonas</taxon>
    </lineage>
</organism>
<dbReference type="STRING" id="676599.ARC20_07500"/>
<dbReference type="RefSeq" id="WP_057645952.1">
    <property type="nucleotide sequence ID" value="NZ_LLXU01000062.1"/>
</dbReference>
<feature type="region of interest" description="Disordered" evidence="1">
    <location>
        <begin position="62"/>
        <end position="81"/>
    </location>
</feature>
<dbReference type="EMBL" id="LLXU01000062">
    <property type="protein sequence ID" value="KRG45563.1"/>
    <property type="molecule type" value="Genomic_DNA"/>
</dbReference>
<dbReference type="Proteomes" id="UP000051802">
    <property type="component" value="Unassembled WGS sequence"/>
</dbReference>
<sequence>MNDKHKQAQEEALDDVDRLFARLGSKGADEYRDFVPGKLPTREAAVEALQVPVEAVKSAEAKAPEAPAVEPPSMPPPPSPPILAAIRPLRSEQVQVQAQVQKSPVGAPATELDALFQRLLQADAAPAASGPLRRMFGR</sequence>
<evidence type="ECO:0000313" key="2">
    <source>
        <dbReference type="EMBL" id="KRG45563.1"/>
    </source>
</evidence>
<keyword evidence="3" id="KW-1185">Reference proteome</keyword>
<gene>
    <name evidence="2" type="ORF">ARC20_07500</name>
</gene>
<name>A0A0R0AK37_9GAMM</name>
<evidence type="ECO:0000313" key="3">
    <source>
        <dbReference type="Proteomes" id="UP000051802"/>
    </source>
</evidence>
<proteinExistence type="predicted"/>
<feature type="compositionally biased region" description="Pro residues" evidence="1">
    <location>
        <begin position="69"/>
        <end position="81"/>
    </location>
</feature>
<accession>A0A0R0AK37</accession>